<dbReference type="InterPro" id="IPR008921">
    <property type="entry name" value="DNA_pol3_clamp-load_cplx_C"/>
</dbReference>
<dbReference type="Pfam" id="PF00004">
    <property type="entry name" value="AAA"/>
    <property type="match status" value="1"/>
</dbReference>
<sequence length="814" mass="92286">MSESGNRKRRKSLNPSRYSGSDSTVEDEDENSPEHCNNSSDSQDLCMTVKPINSVLKGTSKRQCGFDNWSPFNDQESKFNTYHPEQEVSTGSKHQDDTTESSVSDGSERRAKSPCSTVLYQHKWPLRKPSCDGLYSCEHCDFNSKYPLELKQHVILRHTDTLPNICPVCKREFLTYNLLHKHLQVHETEEPNACQLCSYSAQNPKELELHVADVHSTEYLYWCEQCNIHFCSTSELHLHLQQHDGDEQYLCQFCEYGTDDAAELHSHVLAEHAYSLMEMNDSSEDGLQGPAGFMSKVSFDRERNFFICQSCGYRSRLYGNVNRHVAIEHARFFPYVCDDCGKGFCNTAEYNKHLNLHSSQEIYLCQYCDYSTEQIANLRTHIDMSHAAALPYKCEMCMLRFASDGELMWHLAKHKQNNELLWYQGSEGQNPMTSTLLRTPGAGESGRGTGTGTETDYRFLQNSLCSRGIRTVPEQGPQVKDASFFKRSWSYRHQTSKGKSRSRNQRREQETKISSMGGEILPNLLFYGPPGTGKTSTILAAARELFGPELYRKRILELNASDERGIQVVREKVKSFAKLTVAGSRSDGKTAPPFKIIILDEADSMTNAAQAALRRTMERESKTTRFCLICNYISRIIEPLTSRCSKFRFKPLIDSIQEKRLLDICEKENVQCRSETIDILINVSEGDLRKAITYLQCATRLTGGKDITEQVIREIAGVVPSEIIDSLLAACHSSSFEKLETVVKNMINDGYAATQLINQLHDVIIDKEDLNDQQKSAITLKLAEVDKCLADGADEYLQMIALSAVIMQQFTQSI</sequence>
<comment type="caution">
    <text evidence="10">The sequence shown here is derived from an EMBL/GenBank/DDBJ whole genome shotgun (WGS) entry which is preliminary data.</text>
</comment>
<evidence type="ECO:0000256" key="8">
    <source>
        <dbReference type="SAM" id="MobiDB-lite"/>
    </source>
</evidence>
<proteinExistence type="inferred from homology"/>
<reference evidence="10 11" key="1">
    <citation type="journal article" date="2018" name="Nat. Ecol. Evol.">
        <title>Shark genomes provide insights into elasmobranch evolution and the origin of vertebrates.</title>
        <authorList>
            <person name="Hara Y"/>
            <person name="Yamaguchi K"/>
            <person name="Onimaru K"/>
            <person name="Kadota M"/>
            <person name="Koyanagi M"/>
            <person name="Keeley SD"/>
            <person name="Tatsumi K"/>
            <person name="Tanaka K"/>
            <person name="Motone F"/>
            <person name="Kageyama Y"/>
            <person name="Nozu R"/>
            <person name="Adachi N"/>
            <person name="Nishimura O"/>
            <person name="Nakagawa R"/>
            <person name="Tanegashima C"/>
            <person name="Kiyatake I"/>
            <person name="Matsumoto R"/>
            <person name="Murakumo K"/>
            <person name="Nishida K"/>
            <person name="Terakita A"/>
            <person name="Kuratani S"/>
            <person name="Sato K"/>
            <person name="Hyodo S Kuraku.S."/>
        </authorList>
    </citation>
    <scope>NUCLEOTIDE SEQUENCE [LARGE SCALE GENOMIC DNA]</scope>
</reference>
<dbReference type="GO" id="GO:0005524">
    <property type="term" value="F:ATP binding"/>
    <property type="evidence" value="ECO:0007669"/>
    <property type="project" value="UniProtKB-KW"/>
</dbReference>
<feature type="compositionally biased region" description="Basic residues" evidence="8">
    <location>
        <begin position="494"/>
        <end position="504"/>
    </location>
</feature>
<feature type="region of interest" description="Disordered" evidence="8">
    <location>
        <begin position="1"/>
        <end position="44"/>
    </location>
</feature>
<dbReference type="InterPro" id="IPR003959">
    <property type="entry name" value="ATPase_AAA_core"/>
</dbReference>
<dbReference type="SUPFAM" id="SSF52540">
    <property type="entry name" value="P-loop containing nucleoside triphosphate hydrolases"/>
    <property type="match status" value="1"/>
</dbReference>
<dbReference type="Gene3D" id="3.40.50.300">
    <property type="entry name" value="P-loop containing nucleotide triphosphate hydrolases"/>
    <property type="match status" value="1"/>
</dbReference>
<dbReference type="FunFam" id="1.10.8.60:FF:000032">
    <property type="entry name" value="Replication factor C subunit 4"/>
    <property type="match status" value="1"/>
</dbReference>
<organism evidence="10 11">
    <name type="scientific">Scyliorhinus torazame</name>
    <name type="common">Cloudy catshark</name>
    <name type="synonym">Catulus torazame</name>
    <dbReference type="NCBI Taxonomy" id="75743"/>
    <lineage>
        <taxon>Eukaryota</taxon>
        <taxon>Metazoa</taxon>
        <taxon>Chordata</taxon>
        <taxon>Craniata</taxon>
        <taxon>Vertebrata</taxon>
        <taxon>Chondrichthyes</taxon>
        <taxon>Elasmobranchii</taxon>
        <taxon>Galeomorphii</taxon>
        <taxon>Galeoidea</taxon>
        <taxon>Carcharhiniformes</taxon>
        <taxon>Scyliorhinidae</taxon>
        <taxon>Scyliorhinus</taxon>
    </lineage>
</organism>
<dbReference type="InterPro" id="IPR047854">
    <property type="entry name" value="RFC_lid"/>
</dbReference>
<dbReference type="PANTHER" id="PTHR11669:SF20">
    <property type="entry name" value="REPLICATION FACTOR C SUBUNIT 4"/>
    <property type="match status" value="1"/>
</dbReference>
<evidence type="ECO:0000313" key="10">
    <source>
        <dbReference type="EMBL" id="GCB67322.1"/>
    </source>
</evidence>
<keyword evidence="6" id="KW-0539">Nucleus</keyword>
<feature type="domain" description="C2H2-type" evidence="9">
    <location>
        <begin position="335"/>
        <end position="362"/>
    </location>
</feature>
<accession>A0A401P2H8</accession>
<keyword evidence="4" id="KW-0547">Nucleotide-binding</keyword>
<dbReference type="Pfam" id="PF21960">
    <property type="entry name" value="RCF1-5-like_lid"/>
    <property type="match status" value="1"/>
</dbReference>
<dbReference type="GO" id="GO:0008270">
    <property type="term" value="F:zinc ion binding"/>
    <property type="evidence" value="ECO:0007669"/>
    <property type="project" value="UniProtKB-KW"/>
</dbReference>
<dbReference type="InterPro" id="IPR027417">
    <property type="entry name" value="P-loop_NTPase"/>
</dbReference>
<keyword evidence="7" id="KW-0863">Zinc-finger</keyword>
<dbReference type="CDD" id="cd18140">
    <property type="entry name" value="HLD_clamp_RFC"/>
    <property type="match status" value="1"/>
</dbReference>
<keyword evidence="11" id="KW-1185">Reference proteome</keyword>
<dbReference type="GO" id="GO:0003677">
    <property type="term" value="F:DNA binding"/>
    <property type="evidence" value="ECO:0007669"/>
    <property type="project" value="InterPro"/>
</dbReference>
<dbReference type="Gene3D" id="3.30.160.60">
    <property type="entry name" value="Classic Zinc Finger"/>
    <property type="match status" value="4"/>
</dbReference>
<feature type="compositionally biased region" description="Polar residues" evidence="8">
    <location>
        <begin position="13"/>
        <end position="23"/>
    </location>
</feature>
<protein>
    <recommendedName>
        <fullName evidence="9">C2H2-type domain-containing protein</fullName>
    </recommendedName>
</protein>
<evidence type="ECO:0000256" key="6">
    <source>
        <dbReference type="ARBA" id="ARBA00023242"/>
    </source>
</evidence>
<dbReference type="InterPro" id="IPR050238">
    <property type="entry name" value="DNA_Rep/Repair_Clamp_Loader"/>
</dbReference>
<evidence type="ECO:0000256" key="7">
    <source>
        <dbReference type="PROSITE-ProRule" id="PRU00042"/>
    </source>
</evidence>
<dbReference type="PANTHER" id="PTHR11669">
    <property type="entry name" value="REPLICATION FACTOR C / DNA POLYMERASE III GAMMA-TAU SUBUNIT"/>
    <property type="match status" value="1"/>
</dbReference>
<dbReference type="SUPFAM" id="SSF48019">
    <property type="entry name" value="post-AAA+ oligomerization domain-like"/>
    <property type="match status" value="1"/>
</dbReference>
<evidence type="ECO:0000256" key="2">
    <source>
        <dbReference type="ARBA" id="ARBA00005378"/>
    </source>
</evidence>
<gene>
    <name evidence="10" type="ORF">scyTo_0013690</name>
</gene>
<dbReference type="Pfam" id="PF08542">
    <property type="entry name" value="Rep_fac_C"/>
    <property type="match status" value="1"/>
</dbReference>
<dbReference type="GO" id="GO:0005663">
    <property type="term" value="C:DNA replication factor C complex"/>
    <property type="evidence" value="ECO:0007669"/>
    <property type="project" value="TreeGrafter"/>
</dbReference>
<dbReference type="PROSITE" id="PS50157">
    <property type="entry name" value="ZINC_FINGER_C2H2_2"/>
    <property type="match status" value="5"/>
</dbReference>
<evidence type="ECO:0000256" key="5">
    <source>
        <dbReference type="ARBA" id="ARBA00022840"/>
    </source>
</evidence>
<dbReference type="STRING" id="75743.A0A401P2H8"/>
<dbReference type="FunFam" id="1.20.272.10:FF:000010">
    <property type="entry name" value="Replication factor C subunit 4"/>
    <property type="match status" value="1"/>
</dbReference>
<dbReference type="GO" id="GO:0003689">
    <property type="term" value="F:DNA clamp loader activity"/>
    <property type="evidence" value="ECO:0007669"/>
    <property type="project" value="TreeGrafter"/>
</dbReference>
<dbReference type="OrthoDB" id="6077919at2759"/>
<evidence type="ECO:0000256" key="4">
    <source>
        <dbReference type="ARBA" id="ARBA00022741"/>
    </source>
</evidence>
<dbReference type="GO" id="GO:0006281">
    <property type="term" value="P:DNA repair"/>
    <property type="evidence" value="ECO:0007669"/>
    <property type="project" value="TreeGrafter"/>
</dbReference>
<feature type="region of interest" description="Disordered" evidence="8">
    <location>
        <begin position="491"/>
        <end position="514"/>
    </location>
</feature>
<keyword evidence="5" id="KW-0067">ATP-binding</keyword>
<dbReference type="PROSITE" id="PS00028">
    <property type="entry name" value="ZINC_FINGER_C2H2_1"/>
    <property type="match status" value="4"/>
</dbReference>
<dbReference type="GO" id="GO:0006261">
    <property type="term" value="P:DNA-templated DNA replication"/>
    <property type="evidence" value="ECO:0007669"/>
    <property type="project" value="TreeGrafter"/>
</dbReference>
<feature type="region of interest" description="Disordered" evidence="8">
    <location>
        <begin position="84"/>
        <end position="110"/>
    </location>
</feature>
<dbReference type="InterPro" id="IPR003593">
    <property type="entry name" value="AAA+_ATPase"/>
</dbReference>
<keyword evidence="7" id="KW-0479">Metal-binding</keyword>
<feature type="compositionally biased region" description="Polar residues" evidence="8">
    <location>
        <begin position="34"/>
        <end position="44"/>
    </location>
</feature>
<dbReference type="SMART" id="SM00382">
    <property type="entry name" value="AAA"/>
    <property type="match status" value="1"/>
</dbReference>
<dbReference type="CDD" id="cd00009">
    <property type="entry name" value="AAA"/>
    <property type="match status" value="1"/>
</dbReference>
<dbReference type="InterPro" id="IPR013087">
    <property type="entry name" value="Znf_C2H2_type"/>
</dbReference>
<keyword evidence="7" id="KW-0862">Zinc</keyword>
<dbReference type="EMBL" id="BFAA01007096">
    <property type="protein sequence ID" value="GCB67322.1"/>
    <property type="molecule type" value="Genomic_DNA"/>
</dbReference>
<keyword evidence="3" id="KW-0235">DNA replication</keyword>
<dbReference type="InterPro" id="IPR036236">
    <property type="entry name" value="Znf_C2H2_sf"/>
</dbReference>
<comment type="similarity">
    <text evidence="2">Belongs to the activator 1 small subunits family.</text>
</comment>
<dbReference type="Gene3D" id="1.10.8.60">
    <property type="match status" value="1"/>
</dbReference>
<dbReference type="SUPFAM" id="SSF57667">
    <property type="entry name" value="beta-beta-alpha zinc fingers"/>
    <property type="match status" value="5"/>
</dbReference>
<dbReference type="GO" id="GO:0005634">
    <property type="term" value="C:nucleus"/>
    <property type="evidence" value="ECO:0007669"/>
    <property type="project" value="UniProtKB-SubCell"/>
</dbReference>
<evidence type="ECO:0000256" key="1">
    <source>
        <dbReference type="ARBA" id="ARBA00004123"/>
    </source>
</evidence>
<dbReference type="GO" id="GO:0016887">
    <property type="term" value="F:ATP hydrolysis activity"/>
    <property type="evidence" value="ECO:0007669"/>
    <property type="project" value="InterPro"/>
</dbReference>
<name>A0A401P2H8_SCYTO</name>
<evidence type="ECO:0000313" key="11">
    <source>
        <dbReference type="Proteomes" id="UP000288216"/>
    </source>
</evidence>
<feature type="domain" description="C2H2-type" evidence="9">
    <location>
        <begin position="221"/>
        <end position="248"/>
    </location>
</feature>
<feature type="domain" description="C2H2-type" evidence="9">
    <location>
        <begin position="363"/>
        <end position="391"/>
    </location>
</feature>
<dbReference type="InterPro" id="IPR013748">
    <property type="entry name" value="Rep_factorC_C"/>
</dbReference>
<evidence type="ECO:0000256" key="3">
    <source>
        <dbReference type="ARBA" id="ARBA00022705"/>
    </source>
</evidence>
<comment type="subcellular location">
    <subcellularLocation>
        <location evidence="1">Nucleus</location>
    </subcellularLocation>
</comment>
<feature type="domain" description="C2H2-type" evidence="9">
    <location>
        <begin position="392"/>
        <end position="419"/>
    </location>
</feature>
<dbReference type="Pfam" id="PF00096">
    <property type="entry name" value="zf-C2H2"/>
    <property type="match status" value="1"/>
</dbReference>
<dbReference type="AlphaFoldDB" id="A0A401P2H8"/>
<dbReference type="Proteomes" id="UP000288216">
    <property type="component" value="Unassembled WGS sequence"/>
</dbReference>
<dbReference type="SMART" id="SM00355">
    <property type="entry name" value="ZnF_C2H2"/>
    <property type="match status" value="9"/>
</dbReference>
<feature type="domain" description="C2H2-type" evidence="9">
    <location>
        <begin position="164"/>
        <end position="191"/>
    </location>
</feature>
<evidence type="ECO:0000259" key="9">
    <source>
        <dbReference type="PROSITE" id="PS50157"/>
    </source>
</evidence>
<dbReference type="Gene3D" id="1.20.272.10">
    <property type="match status" value="1"/>
</dbReference>